<organism evidence="8 9">
    <name type="scientific">Candidatus Rickettsiella isopodorum</name>
    <dbReference type="NCBI Taxonomy" id="1225476"/>
    <lineage>
        <taxon>Bacteria</taxon>
        <taxon>Pseudomonadati</taxon>
        <taxon>Pseudomonadota</taxon>
        <taxon>Gammaproteobacteria</taxon>
        <taxon>Legionellales</taxon>
        <taxon>Coxiellaceae</taxon>
        <taxon>Rickettsiella</taxon>
    </lineage>
</organism>
<comment type="domain">
    <text evidence="6">Has three domains with a flexible linker between the domains II and III and assumes an 'L' shape. Domain III is highly mobile and contacts RuvB.</text>
</comment>
<keyword evidence="8" id="KW-0347">Helicase</keyword>
<protein>
    <recommendedName>
        <fullName evidence="6">Holliday junction branch migration complex subunit RuvA</fullName>
    </recommendedName>
</protein>
<dbReference type="AlphaFoldDB" id="A0A1J8NIG8"/>
<dbReference type="Pfam" id="PF14520">
    <property type="entry name" value="HHH_5"/>
    <property type="match status" value="1"/>
</dbReference>
<dbReference type="InterPro" id="IPR012340">
    <property type="entry name" value="NA-bd_OB-fold"/>
</dbReference>
<name>A0A1J8NIG8_9COXI</name>
<dbReference type="RefSeq" id="WP_071662220.1">
    <property type="nucleotide sequence ID" value="NZ_LUKY01000032.1"/>
</dbReference>
<dbReference type="EMBL" id="LUKY01000032">
    <property type="protein sequence ID" value="OIZ94960.1"/>
    <property type="molecule type" value="Genomic_DNA"/>
</dbReference>
<dbReference type="InterPro" id="IPR003583">
    <property type="entry name" value="Hlx-hairpin-Hlx_DNA-bd_motif"/>
</dbReference>
<keyword evidence="2 6" id="KW-0227">DNA damage</keyword>
<dbReference type="GO" id="GO:0009379">
    <property type="term" value="C:Holliday junction helicase complex"/>
    <property type="evidence" value="ECO:0007669"/>
    <property type="project" value="InterPro"/>
</dbReference>
<proteinExistence type="inferred from homology"/>
<comment type="similarity">
    <text evidence="6">Belongs to the RuvA family.</text>
</comment>
<dbReference type="Gene3D" id="1.10.8.10">
    <property type="entry name" value="DNA helicase RuvA subunit, C-terminal domain"/>
    <property type="match status" value="1"/>
</dbReference>
<evidence type="ECO:0000313" key="9">
    <source>
        <dbReference type="Proteomes" id="UP000183924"/>
    </source>
</evidence>
<accession>A0A1J8NIG8</accession>
<evidence type="ECO:0000313" key="8">
    <source>
        <dbReference type="EMBL" id="OIZ94960.1"/>
    </source>
</evidence>
<keyword evidence="4 6" id="KW-0233">DNA recombination</keyword>
<dbReference type="GO" id="GO:0000400">
    <property type="term" value="F:four-way junction DNA binding"/>
    <property type="evidence" value="ECO:0007669"/>
    <property type="project" value="UniProtKB-UniRule"/>
</dbReference>
<dbReference type="Pfam" id="PF01330">
    <property type="entry name" value="RuvA_N"/>
    <property type="match status" value="1"/>
</dbReference>
<dbReference type="SMART" id="SM00278">
    <property type="entry name" value="HhH1"/>
    <property type="match status" value="2"/>
</dbReference>
<dbReference type="InterPro" id="IPR036267">
    <property type="entry name" value="RuvA_C_sf"/>
</dbReference>
<dbReference type="GO" id="GO:0006310">
    <property type="term" value="P:DNA recombination"/>
    <property type="evidence" value="ECO:0007669"/>
    <property type="project" value="UniProtKB-UniRule"/>
</dbReference>
<evidence type="ECO:0000256" key="6">
    <source>
        <dbReference type="HAMAP-Rule" id="MF_00031"/>
    </source>
</evidence>
<evidence type="ECO:0000256" key="4">
    <source>
        <dbReference type="ARBA" id="ARBA00023172"/>
    </source>
</evidence>
<dbReference type="STRING" id="1225476.A1D18_02320"/>
<gene>
    <name evidence="6 8" type="primary">ruvA</name>
    <name evidence="8" type="ORF">A1D18_02320</name>
</gene>
<dbReference type="GO" id="GO:0009378">
    <property type="term" value="F:four-way junction helicase activity"/>
    <property type="evidence" value="ECO:0007669"/>
    <property type="project" value="InterPro"/>
</dbReference>
<dbReference type="InterPro" id="IPR000085">
    <property type="entry name" value="RuvA"/>
</dbReference>
<comment type="caution">
    <text evidence="6">Lacks conserved residue(s) required for the propagation of feature annotation.</text>
</comment>
<sequence>MINRLRGILIEKQPPYLLVEVADAFTYEVQASMHTFYQLPECGKKVFLYTQFIVREDGHFLYGFSTSDERALFTQLLKVNGVGPKVALGILSKIEVAEFIGCVEQQNVSALQTVPGIGKKTAERLIIEMRDRLKSLSHNQYKTSDKNNVRSLPHFQQDAIAALVALGYKNQEASRAVLQIKDSTLSLESLIRQALNKVS</sequence>
<feature type="domain" description="Helix-hairpin-helix DNA-binding motif class 1" evidence="7">
    <location>
        <begin position="109"/>
        <end position="128"/>
    </location>
</feature>
<dbReference type="SUPFAM" id="SSF46929">
    <property type="entry name" value="DNA helicase RuvA subunit, C-terminal domain"/>
    <property type="match status" value="1"/>
</dbReference>
<feature type="region of interest" description="Domain II" evidence="6">
    <location>
        <begin position="66"/>
        <end position="143"/>
    </location>
</feature>
<evidence type="ECO:0000256" key="5">
    <source>
        <dbReference type="ARBA" id="ARBA00023204"/>
    </source>
</evidence>
<dbReference type="GO" id="GO:0005524">
    <property type="term" value="F:ATP binding"/>
    <property type="evidence" value="ECO:0007669"/>
    <property type="project" value="InterPro"/>
</dbReference>
<keyword evidence="8" id="KW-0378">Hydrolase</keyword>
<dbReference type="HAMAP" id="MF_00031">
    <property type="entry name" value="DNA_HJ_migration_RuvA"/>
    <property type="match status" value="1"/>
</dbReference>
<evidence type="ECO:0000259" key="7">
    <source>
        <dbReference type="SMART" id="SM00278"/>
    </source>
</evidence>
<feature type="domain" description="Helix-hairpin-helix DNA-binding motif class 1" evidence="7">
    <location>
        <begin position="74"/>
        <end position="93"/>
    </location>
</feature>
<comment type="subunit">
    <text evidence="6">Homotetramer. Forms an RuvA(8)-RuvB(12)-Holliday junction (HJ) complex. HJ DNA is sandwiched between 2 RuvA tetramers; dsDNA enters through RuvA and exits via RuvB. An RuvB hexamer assembles on each DNA strand where it exits the tetramer. Each RuvB hexamer is contacted by two RuvA subunits (via domain III) on 2 adjacent RuvB subunits; this complex drives branch migration. In the full resolvosome a probable DNA-RuvA(4)-RuvB(12)-RuvC(2) complex forms which resolves the HJ.</text>
</comment>
<keyword evidence="8" id="KW-0067">ATP-binding</keyword>
<dbReference type="Proteomes" id="UP000183924">
    <property type="component" value="Unassembled WGS sequence"/>
</dbReference>
<dbReference type="SUPFAM" id="SSF50249">
    <property type="entry name" value="Nucleic acid-binding proteins"/>
    <property type="match status" value="1"/>
</dbReference>
<evidence type="ECO:0000256" key="3">
    <source>
        <dbReference type="ARBA" id="ARBA00023125"/>
    </source>
</evidence>
<comment type="subcellular location">
    <subcellularLocation>
        <location evidence="6">Cytoplasm</location>
    </subcellularLocation>
</comment>
<dbReference type="Gene3D" id="2.40.50.140">
    <property type="entry name" value="Nucleic acid-binding proteins"/>
    <property type="match status" value="1"/>
</dbReference>
<evidence type="ECO:0000256" key="1">
    <source>
        <dbReference type="ARBA" id="ARBA00022490"/>
    </source>
</evidence>
<reference evidence="8 9" key="1">
    <citation type="submission" date="2016-03" db="EMBL/GenBank/DDBJ databases">
        <title>Comparative genomics of Rickettsiella.</title>
        <authorList>
            <person name="Chandler C."/>
            <person name="Wang Y."/>
        </authorList>
    </citation>
    <scope>NUCLEOTIDE SEQUENCE [LARGE SCALE GENOMIC DNA]</scope>
    <source>
        <strain evidence="8 9">RCFS May 2013</strain>
    </source>
</reference>
<comment type="function">
    <text evidence="6">The RuvA-RuvB-RuvC complex processes Holliday junction (HJ) DNA during genetic recombination and DNA repair, while the RuvA-RuvB complex plays an important role in the rescue of blocked DNA replication forks via replication fork reversal (RFR). RuvA specifically binds to HJ cruciform DNA, conferring on it an open structure. The RuvB hexamer acts as an ATP-dependent pump, pulling dsDNA into and through the RuvAB complex. HJ branch migration allows RuvC to scan DNA until it finds its consensus sequence, where it cleaves and resolves the cruciform DNA.</text>
</comment>
<dbReference type="OrthoDB" id="5293449at2"/>
<dbReference type="GO" id="GO:0048476">
    <property type="term" value="C:Holliday junction resolvase complex"/>
    <property type="evidence" value="ECO:0007669"/>
    <property type="project" value="UniProtKB-UniRule"/>
</dbReference>
<keyword evidence="1 6" id="KW-0963">Cytoplasm</keyword>
<dbReference type="InterPro" id="IPR010994">
    <property type="entry name" value="RuvA_2-like"/>
</dbReference>
<keyword evidence="5 6" id="KW-0234">DNA repair</keyword>
<dbReference type="NCBIfam" id="TIGR00084">
    <property type="entry name" value="ruvA"/>
    <property type="match status" value="1"/>
</dbReference>
<keyword evidence="3 6" id="KW-0238">DNA-binding</keyword>
<dbReference type="CDD" id="cd14332">
    <property type="entry name" value="UBA_RuvA_C"/>
    <property type="match status" value="1"/>
</dbReference>
<dbReference type="GO" id="GO:0006281">
    <property type="term" value="P:DNA repair"/>
    <property type="evidence" value="ECO:0007669"/>
    <property type="project" value="UniProtKB-UniRule"/>
</dbReference>
<dbReference type="GO" id="GO:0005737">
    <property type="term" value="C:cytoplasm"/>
    <property type="evidence" value="ECO:0007669"/>
    <property type="project" value="UniProtKB-SubCell"/>
</dbReference>
<evidence type="ECO:0000256" key="2">
    <source>
        <dbReference type="ARBA" id="ARBA00022763"/>
    </source>
</evidence>
<dbReference type="InterPro" id="IPR011114">
    <property type="entry name" value="RuvA_C"/>
</dbReference>
<dbReference type="Pfam" id="PF07499">
    <property type="entry name" value="RuvA_C"/>
    <property type="match status" value="1"/>
</dbReference>
<keyword evidence="8" id="KW-0547">Nucleotide-binding</keyword>
<comment type="caution">
    <text evidence="8">The sequence shown here is derived from an EMBL/GenBank/DDBJ whole genome shotgun (WGS) entry which is preliminary data.</text>
</comment>
<dbReference type="Gene3D" id="1.10.150.20">
    <property type="entry name" value="5' to 3' exonuclease, C-terminal subdomain"/>
    <property type="match status" value="1"/>
</dbReference>
<dbReference type="InterPro" id="IPR013849">
    <property type="entry name" value="DNA_helicase_Holl-junc_RuvA_I"/>
</dbReference>
<dbReference type="SUPFAM" id="SSF47781">
    <property type="entry name" value="RuvA domain 2-like"/>
    <property type="match status" value="1"/>
</dbReference>
<keyword evidence="9" id="KW-1185">Reference proteome</keyword>
<feature type="region of interest" description="Domain III" evidence="6">
    <location>
        <begin position="153"/>
        <end position="199"/>
    </location>
</feature>